<feature type="region of interest" description="Disordered" evidence="3">
    <location>
        <begin position="696"/>
        <end position="731"/>
    </location>
</feature>
<feature type="region of interest" description="Disordered" evidence="3">
    <location>
        <begin position="1368"/>
        <end position="1443"/>
    </location>
</feature>
<accession>A0ABQ8RY86</accession>
<dbReference type="Proteomes" id="UP001148838">
    <property type="component" value="Unassembled WGS sequence"/>
</dbReference>
<sequence>MEDLSAIIRKELHCAKGSKSVLIGYQGQCGHLFLGKHQYFRVCAHLTIYLILLKEEADIYAGHILVYGAMIKSDLLFKGTVEEQSEVMKSILEAGSKRSYLLLPSHTFVVSLLNKVDEQSYREYIWPVLKGVIKSLPELTLETFHYMLLSTVLHPGVVKKKLLLSHIGAPEIIHEESIQTCAKLLMTVRSFSDYSHPVHEDFCEHLSKSPLLSTFWELGIEGQLEKPSESKKLIAVNMFYFVLKHLEDMSQVPTMLTPKFLDVVIKSLERVPKKLETKHDRLCARTHEVFTTFMLKILKEKKPKGKTVVKIITKLTFSSGGNFMFDRITVLTCYGTKIVLQWLKEGKLVINKISQLGPVDPSSNSRSMTFVFRKKSILSRLRTSHNSGTRVVQNLLLLLKAHSVKKVANLFRDVISGSSDKCGGLDGEEPRPWNNKERMYAVDVYARILGLPAVVGDNEWKIEQLRFLLQVGFFYPSTQEQNQAHISPLLADSLKQSFFRVLNHRLPRMEDVRNLLITLVHDVDSMIAGDTFILRQPLAREALDAWQKLLSVSASLEQKIAEGKNIVLARVFHTMFQYMGLQLLTDPKLAQDALEELHSCFERAEKEQKEKKKKKKRKHSKEESKDEEEEEPVWVEVAVDLILSLLSQNSSIPRNMLDLFFFHLCPYLTEPALGQITQVLDPDQEESPLSLLWNADDGESDEAESDDSESEESDGKQSDSDLEEGDNETVNDKLRMAVRDALGSAAPLTDTESVDIDDMDEAEGRRLDKALSEAFSMFKGTKTNKKSKKQQKDARVLMHFRIRAIDLLEIYLKSEHVGTEASLSSYIDIMLVLFSLLEFCIKDLHQKPLENRVSQTIRKIQLVFGEDAMGVTQIKEWFNRFKDGRTSAESEQRCGRPQIARSAAVVERVRNLVMADRRLTVGDCQEVGKQKDSRRNGSIPSLQGKKAQQVRSKIKVMLTVFFDVRGIVHHEYAPEGQTVTKEYYHDVLRRLHDAVRRKRPDMWMANNWHLHHDNAPAHSSQLIHTFLAKHGITTVRQPPYSPDLAPCDFWLFPKLKTPLKGSRFESREEIMRNATTELNTIPKEDFQRCFRQWKDRSCLKRLSSAKKCVSLEGVTEEIIAGALKQLMEKGERTSGPVFLDMGSKITECCTFLVRCSQRLKQQSVSSSSANDGTSPVTDIYKSALVTFFTKRDCLHQLGLFKSVLESVWDGNWTLVPILINYAFDPEVRPFRRNQALDLLVSFFRNRRLRTASEVAQEAEPKLVEIERLLSVRTLKWLQSQMSEVGKNGMGRGVKQKFVHELLVLLFAVWHSHPLGKNGGSNIDWESLGAALLNYREKVDLSAEAKISFNKLARVLGIKWIPQQKEKKLASKEGSSDMEDSSCDNAENDLSQEKNEEEETQNDPEVAEKSKKRDKKEKKRREKKNKQNKAKLRKEARELRLSSLSEGLENVTFSGLKRNVEVDKKEEDFVNEMCNGFVNSENKKVQKRKSNEIEDTQRTSKKIK</sequence>
<feature type="region of interest" description="Disordered" evidence="3">
    <location>
        <begin position="1478"/>
        <end position="1503"/>
    </location>
</feature>
<name>A0ABQ8RY86_PERAM</name>
<feature type="compositionally biased region" description="Acidic residues" evidence="3">
    <location>
        <begin position="720"/>
        <end position="729"/>
    </location>
</feature>
<evidence type="ECO:0000256" key="2">
    <source>
        <dbReference type="ARBA" id="ARBA00023242"/>
    </source>
</evidence>
<dbReference type="Gene3D" id="3.30.420.10">
    <property type="entry name" value="Ribonuclease H-like superfamily/Ribonuclease H"/>
    <property type="match status" value="1"/>
</dbReference>
<proteinExistence type="predicted"/>
<feature type="compositionally biased region" description="Basic and acidic residues" evidence="3">
    <location>
        <begin position="926"/>
        <end position="935"/>
    </location>
</feature>
<dbReference type="InterPro" id="IPR041426">
    <property type="entry name" value="Mos1_HTH"/>
</dbReference>
<dbReference type="EMBL" id="JAJSOF020000039">
    <property type="protein sequence ID" value="KAJ4426640.1"/>
    <property type="molecule type" value="Genomic_DNA"/>
</dbReference>
<evidence type="ECO:0000256" key="3">
    <source>
        <dbReference type="SAM" id="MobiDB-lite"/>
    </source>
</evidence>
<keyword evidence="6" id="KW-1185">Reference proteome</keyword>
<comment type="subcellular location">
    <subcellularLocation>
        <location evidence="1">Nucleus</location>
    </subcellularLocation>
</comment>
<dbReference type="Pfam" id="PF01359">
    <property type="entry name" value="Transposase_1"/>
    <property type="match status" value="1"/>
</dbReference>
<dbReference type="InterPro" id="IPR007015">
    <property type="entry name" value="DNA_pol_V/MYBBP1A"/>
</dbReference>
<feature type="region of interest" description="Disordered" evidence="3">
    <location>
        <begin position="608"/>
        <end position="630"/>
    </location>
</feature>
<dbReference type="PANTHER" id="PTHR13213:SF2">
    <property type="entry name" value="MYB-BINDING PROTEIN 1A"/>
    <property type="match status" value="1"/>
</dbReference>
<feature type="domain" description="Mos1 transposase HTH" evidence="4">
    <location>
        <begin position="851"/>
        <end position="884"/>
    </location>
</feature>
<feature type="compositionally biased region" description="Acidic residues" evidence="3">
    <location>
        <begin position="696"/>
        <end position="712"/>
    </location>
</feature>
<dbReference type="InterPro" id="IPR001888">
    <property type="entry name" value="Transposase_1"/>
</dbReference>
<dbReference type="Pfam" id="PF17906">
    <property type="entry name" value="HTH_48"/>
    <property type="match status" value="1"/>
</dbReference>
<organism evidence="5 6">
    <name type="scientific">Periplaneta americana</name>
    <name type="common">American cockroach</name>
    <name type="synonym">Blatta americana</name>
    <dbReference type="NCBI Taxonomy" id="6978"/>
    <lineage>
        <taxon>Eukaryota</taxon>
        <taxon>Metazoa</taxon>
        <taxon>Ecdysozoa</taxon>
        <taxon>Arthropoda</taxon>
        <taxon>Hexapoda</taxon>
        <taxon>Insecta</taxon>
        <taxon>Pterygota</taxon>
        <taxon>Neoptera</taxon>
        <taxon>Polyneoptera</taxon>
        <taxon>Dictyoptera</taxon>
        <taxon>Blattodea</taxon>
        <taxon>Blattoidea</taxon>
        <taxon>Blattidae</taxon>
        <taxon>Blattinae</taxon>
        <taxon>Periplaneta</taxon>
    </lineage>
</organism>
<evidence type="ECO:0000313" key="6">
    <source>
        <dbReference type="Proteomes" id="UP001148838"/>
    </source>
</evidence>
<evidence type="ECO:0000259" key="4">
    <source>
        <dbReference type="Pfam" id="PF17906"/>
    </source>
</evidence>
<evidence type="ECO:0000256" key="1">
    <source>
        <dbReference type="ARBA" id="ARBA00004123"/>
    </source>
</evidence>
<comment type="caution">
    <text evidence="5">The sequence shown here is derived from an EMBL/GenBank/DDBJ whole genome shotgun (WGS) entry which is preliminary data.</text>
</comment>
<reference evidence="5 6" key="1">
    <citation type="journal article" date="2022" name="Allergy">
        <title>Genome assembly and annotation of Periplaneta americana reveal a comprehensive cockroach allergen profile.</title>
        <authorList>
            <person name="Wang L."/>
            <person name="Xiong Q."/>
            <person name="Saelim N."/>
            <person name="Wang L."/>
            <person name="Nong W."/>
            <person name="Wan A.T."/>
            <person name="Shi M."/>
            <person name="Liu X."/>
            <person name="Cao Q."/>
            <person name="Hui J.H.L."/>
            <person name="Sookrung N."/>
            <person name="Leung T.F."/>
            <person name="Tungtrongchitr A."/>
            <person name="Tsui S.K.W."/>
        </authorList>
    </citation>
    <scope>NUCLEOTIDE SEQUENCE [LARGE SCALE GENOMIC DNA]</scope>
    <source>
        <strain evidence="5">PWHHKU_190912</strain>
    </source>
</reference>
<dbReference type="PANTHER" id="PTHR13213">
    <property type="entry name" value="MYB-BINDING PROTEIN 1A FAMILY MEMBER"/>
    <property type="match status" value="1"/>
</dbReference>
<keyword evidence="2" id="KW-0539">Nucleus</keyword>
<evidence type="ECO:0000313" key="5">
    <source>
        <dbReference type="EMBL" id="KAJ4426640.1"/>
    </source>
</evidence>
<gene>
    <name evidence="5" type="ORF">ANN_26438</name>
</gene>
<dbReference type="InterPro" id="IPR036397">
    <property type="entry name" value="RNaseH_sf"/>
</dbReference>
<feature type="compositionally biased region" description="Basic residues" evidence="3">
    <location>
        <begin position="1411"/>
        <end position="1431"/>
    </location>
</feature>
<feature type="region of interest" description="Disordered" evidence="3">
    <location>
        <begin position="926"/>
        <end position="946"/>
    </location>
</feature>
<protein>
    <recommendedName>
        <fullName evidence="4">Mos1 transposase HTH domain-containing protein</fullName>
    </recommendedName>
</protein>
<feature type="compositionally biased region" description="Basic and acidic residues" evidence="3">
    <location>
        <begin position="1480"/>
        <end position="1497"/>
    </location>
</feature>
<dbReference type="Pfam" id="PF04931">
    <property type="entry name" value="DNA_pol_phi"/>
    <property type="match status" value="1"/>
</dbReference>